<name>A0A1F7VF80_9BACT</name>
<dbReference type="PANTHER" id="PTHR43540:SF6">
    <property type="entry name" value="ISOCHORISMATASE-LIKE DOMAIN-CONTAINING PROTEIN"/>
    <property type="match status" value="1"/>
</dbReference>
<dbReference type="EMBL" id="MGER01000011">
    <property type="protein sequence ID" value="OGL88778.1"/>
    <property type="molecule type" value="Genomic_DNA"/>
</dbReference>
<dbReference type="InterPro" id="IPR000868">
    <property type="entry name" value="Isochorismatase-like_dom"/>
</dbReference>
<gene>
    <name evidence="3" type="ORF">A3I42_03215</name>
</gene>
<dbReference type="AlphaFoldDB" id="A0A1F7VF80"/>
<dbReference type="InterPro" id="IPR050272">
    <property type="entry name" value="Isochorismatase-like_hydrls"/>
</dbReference>
<sequence>MANNLKFKIKKTAFLIIDLQNDFCQKNSNYCRLGYPVKQNCRIAQKIEKIIKKFQNKKILIFFVISNYNNYKIKGIKCGYCLKNTQGIKPYFGKAIAGKIILKKTHDGFYKTELDYYLKKNGIKNLIISGISTSVCVDTTARAAVCRGYNVVILKDAVVSRNQTLHRFALKNFSENFGYVMNSKDTINLIN</sequence>
<feature type="domain" description="Isochorismatase-like" evidence="2">
    <location>
        <begin position="12"/>
        <end position="184"/>
    </location>
</feature>
<dbReference type="PANTHER" id="PTHR43540">
    <property type="entry name" value="PEROXYUREIDOACRYLATE/UREIDOACRYLATE AMIDOHYDROLASE-RELATED"/>
    <property type="match status" value="1"/>
</dbReference>
<dbReference type="Gene3D" id="3.40.50.850">
    <property type="entry name" value="Isochorismatase-like"/>
    <property type="match status" value="1"/>
</dbReference>
<organism evidence="3 4">
    <name type="scientific">Candidatus Uhrbacteria bacterium RIFCSPLOWO2_02_FULL_49_11</name>
    <dbReference type="NCBI Taxonomy" id="1802409"/>
    <lineage>
        <taxon>Bacteria</taxon>
        <taxon>Candidatus Uhriibacteriota</taxon>
    </lineage>
</organism>
<dbReference type="SUPFAM" id="SSF52499">
    <property type="entry name" value="Isochorismatase-like hydrolases"/>
    <property type="match status" value="1"/>
</dbReference>
<dbReference type="Proteomes" id="UP000178264">
    <property type="component" value="Unassembled WGS sequence"/>
</dbReference>
<dbReference type="GO" id="GO:0016787">
    <property type="term" value="F:hydrolase activity"/>
    <property type="evidence" value="ECO:0007669"/>
    <property type="project" value="UniProtKB-KW"/>
</dbReference>
<reference evidence="3 4" key="1">
    <citation type="journal article" date="2016" name="Nat. Commun.">
        <title>Thousands of microbial genomes shed light on interconnected biogeochemical processes in an aquifer system.</title>
        <authorList>
            <person name="Anantharaman K."/>
            <person name="Brown C.T."/>
            <person name="Hug L.A."/>
            <person name="Sharon I."/>
            <person name="Castelle C.J."/>
            <person name="Probst A.J."/>
            <person name="Thomas B.C."/>
            <person name="Singh A."/>
            <person name="Wilkins M.J."/>
            <person name="Karaoz U."/>
            <person name="Brodie E.L."/>
            <person name="Williams K.H."/>
            <person name="Hubbard S.S."/>
            <person name="Banfield J.F."/>
        </authorList>
    </citation>
    <scope>NUCLEOTIDE SEQUENCE [LARGE SCALE GENOMIC DNA]</scope>
</reference>
<comment type="caution">
    <text evidence="3">The sequence shown here is derived from an EMBL/GenBank/DDBJ whole genome shotgun (WGS) entry which is preliminary data.</text>
</comment>
<evidence type="ECO:0000313" key="4">
    <source>
        <dbReference type="Proteomes" id="UP000178264"/>
    </source>
</evidence>
<accession>A0A1F7VF80</accession>
<evidence type="ECO:0000313" key="3">
    <source>
        <dbReference type="EMBL" id="OGL88778.1"/>
    </source>
</evidence>
<protein>
    <recommendedName>
        <fullName evidence="2">Isochorismatase-like domain-containing protein</fullName>
    </recommendedName>
</protein>
<evidence type="ECO:0000256" key="1">
    <source>
        <dbReference type="ARBA" id="ARBA00022801"/>
    </source>
</evidence>
<proteinExistence type="predicted"/>
<dbReference type="CDD" id="cd00431">
    <property type="entry name" value="cysteine_hydrolases"/>
    <property type="match status" value="1"/>
</dbReference>
<evidence type="ECO:0000259" key="2">
    <source>
        <dbReference type="Pfam" id="PF00857"/>
    </source>
</evidence>
<dbReference type="Pfam" id="PF00857">
    <property type="entry name" value="Isochorismatase"/>
    <property type="match status" value="1"/>
</dbReference>
<dbReference type="InterPro" id="IPR036380">
    <property type="entry name" value="Isochorismatase-like_sf"/>
</dbReference>
<keyword evidence="1" id="KW-0378">Hydrolase</keyword>